<gene>
    <name evidence="1" type="ORF">QBC37DRAFT_397193</name>
</gene>
<protein>
    <submittedName>
        <fullName evidence="1">Uncharacterized protein</fullName>
    </submittedName>
</protein>
<evidence type="ECO:0000313" key="2">
    <source>
        <dbReference type="Proteomes" id="UP001301769"/>
    </source>
</evidence>
<sequence length="618" mass="71389">MSFREDSDFKKFERFGNPLRAVGKKEDSAYYMKVGWMSMSSLGTLPDDLLLTIFEFVTPEPFELSDTMYLERVNDFNAHSMDPIQEEWEDFLSARSALLALTRKARFTQRLAMPLLYRNVVFNNRLEGIRKFLYVLANHPERGHWVQQITWLLPHPDEDEDLCPKLELQIAERRSVSCDRSESRPRCDRVSAAAAAAWWARKWNERVNIDPFFGFLDCDTYPSAPLYQMHINSLFPEHLFRLQMDHSGRLVGMTFPPPRLQTIVRSCRSELELDVVGTPFISITERLSLSSFERNMAFANISRKMRDRLGIRTGGEYQLLDANFLAPSTILRSSPDVYFDICTYIDAARSVRFGNASDWNQHLDWLRCLPVYRPQGMSIGFPDNLDLLDKEDTWVPIDVSGFDSTEDLGACINARMPGLEVLDINLRLYINNRNQVYEEFNPFDFKEVKELTITVEALWGPMRAVMAMLRGDLREEGDEPITDEACGMIWQMRRKAVSRLPVNIKTLRLIDWFAEYHTYSPTDHGPALEESEEFAGNGFLHGNEDADAQDAGDPPNPYDPRAATPFYKYPFCLGDTQPALYPAFLAKTYINALGWDWQSCALRHNTRLCRWLKSCARR</sequence>
<reference evidence="1" key="1">
    <citation type="journal article" date="2023" name="Mol. Phylogenet. Evol.">
        <title>Genome-scale phylogeny and comparative genomics of the fungal order Sordariales.</title>
        <authorList>
            <person name="Hensen N."/>
            <person name="Bonometti L."/>
            <person name="Westerberg I."/>
            <person name="Brannstrom I.O."/>
            <person name="Guillou S."/>
            <person name="Cros-Aarteil S."/>
            <person name="Calhoun S."/>
            <person name="Haridas S."/>
            <person name="Kuo A."/>
            <person name="Mondo S."/>
            <person name="Pangilinan J."/>
            <person name="Riley R."/>
            <person name="LaButti K."/>
            <person name="Andreopoulos B."/>
            <person name="Lipzen A."/>
            <person name="Chen C."/>
            <person name="Yan M."/>
            <person name="Daum C."/>
            <person name="Ng V."/>
            <person name="Clum A."/>
            <person name="Steindorff A."/>
            <person name="Ohm R.A."/>
            <person name="Martin F."/>
            <person name="Silar P."/>
            <person name="Natvig D.O."/>
            <person name="Lalanne C."/>
            <person name="Gautier V."/>
            <person name="Ament-Velasquez S.L."/>
            <person name="Kruys A."/>
            <person name="Hutchinson M.I."/>
            <person name="Powell A.J."/>
            <person name="Barry K."/>
            <person name="Miller A.N."/>
            <person name="Grigoriev I.V."/>
            <person name="Debuchy R."/>
            <person name="Gladieux P."/>
            <person name="Hiltunen Thoren M."/>
            <person name="Johannesson H."/>
        </authorList>
    </citation>
    <scope>NUCLEOTIDE SEQUENCE</scope>
    <source>
        <strain evidence="1">PSN293</strain>
    </source>
</reference>
<dbReference type="AlphaFoldDB" id="A0AAN7BDC5"/>
<dbReference type="Proteomes" id="UP001301769">
    <property type="component" value="Unassembled WGS sequence"/>
</dbReference>
<dbReference type="EMBL" id="MU858064">
    <property type="protein sequence ID" value="KAK4216835.1"/>
    <property type="molecule type" value="Genomic_DNA"/>
</dbReference>
<comment type="caution">
    <text evidence="1">The sequence shown here is derived from an EMBL/GenBank/DDBJ whole genome shotgun (WGS) entry which is preliminary data.</text>
</comment>
<evidence type="ECO:0000313" key="1">
    <source>
        <dbReference type="EMBL" id="KAK4216835.1"/>
    </source>
</evidence>
<reference evidence="1" key="2">
    <citation type="submission" date="2023-05" db="EMBL/GenBank/DDBJ databases">
        <authorList>
            <consortium name="Lawrence Berkeley National Laboratory"/>
            <person name="Steindorff A."/>
            <person name="Hensen N."/>
            <person name="Bonometti L."/>
            <person name="Westerberg I."/>
            <person name="Brannstrom I.O."/>
            <person name="Guillou S."/>
            <person name="Cros-Aarteil S."/>
            <person name="Calhoun S."/>
            <person name="Haridas S."/>
            <person name="Kuo A."/>
            <person name="Mondo S."/>
            <person name="Pangilinan J."/>
            <person name="Riley R."/>
            <person name="Labutti K."/>
            <person name="Andreopoulos B."/>
            <person name="Lipzen A."/>
            <person name="Chen C."/>
            <person name="Yanf M."/>
            <person name="Daum C."/>
            <person name="Ng V."/>
            <person name="Clum A."/>
            <person name="Ohm R."/>
            <person name="Martin F."/>
            <person name="Silar P."/>
            <person name="Natvig D."/>
            <person name="Lalanne C."/>
            <person name="Gautier V."/>
            <person name="Ament-Velasquez S.L."/>
            <person name="Kruys A."/>
            <person name="Hutchinson M.I."/>
            <person name="Powell A.J."/>
            <person name="Barry K."/>
            <person name="Miller A.N."/>
            <person name="Grigoriev I.V."/>
            <person name="Debuchy R."/>
            <person name="Gladieux P."/>
            <person name="Thoren M.H."/>
            <person name="Johannesson H."/>
        </authorList>
    </citation>
    <scope>NUCLEOTIDE SEQUENCE</scope>
    <source>
        <strain evidence="1">PSN293</strain>
    </source>
</reference>
<accession>A0AAN7BDC5</accession>
<keyword evidence="2" id="KW-1185">Reference proteome</keyword>
<organism evidence="1 2">
    <name type="scientific">Rhypophila decipiens</name>
    <dbReference type="NCBI Taxonomy" id="261697"/>
    <lineage>
        <taxon>Eukaryota</taxon>
        <taxon>Fungi</taxon>
        <taxon>Dikarya</taxon>
        <taxon>Ascomycota</taxon>
        <taxon>Pezizomycotina</taxon>
        <taxon>Sordariomycetes</taxon>
        <taxon>Sordariomycetidae</taxon>
        <taxon>Sordariales</taxon>
        <taxon>Naviculisporaceae</taxon>
        <taxon>Rhypophila</taxon>
    </lineage>
</organism>
<proteinExistence type="predicted"/>
<name>A0AAN7BDC5_9PEZI</name>